<dbReference type="AlphaFoldDB" id="A0A8H6HAW4"/>
<name>A0A8H6HAW4_9AGAR</name>
<evidence type="ECO:0000313" key="1">
    <source>
        <dbReference type="EMBL" id="KAF6743679.1"/>
    </source>
</evidence>
<protein>
    <submittedName>
        <fullName evidence="1">Uncharacterized protein</fullName>
    </submittedName>
</protein>
<keyword evidence="2" id="KW-1185">Reference proteome</keyword>
<dbReference type="Proteomes" id="UP000521943">
    <property type="component" value="Unassembled WGS sequence"/>
</dbReference>
<sequence>MNESQKLYFSQYKLDDISRRFADDIKHNIDPAKKIEETVSYLYQHGTLGTEVAEPMALRCALVRQNLAISRGPFHYAHMFREALVKDIARQLLVNYQDYSLKGMVYSSSYVGSGEFMMKHWSQLGDPRGSSGCADLLRRGVAFAAELYRAKVILPTDENFRACLLPVILNPETIRAPGDLDISGFRVQGFQNDVLSTQGSLKLVESI</sequence>
<gene>
    <name evidence="1" type="ORF">DFP72DRAFT_858498</name>
</gene>
<organism evidence="1 2">
    <name type="scientific">Ephemerocybe angulata</name>
    <dbReference type="NCBI Taxonomy" id="980116"/>
    <lineage>
        <taxon>Eukaryota</taxon>
        <taxon>Fungi</taxon>
        <taxon>Dikarya</taxon>
        <taxon>Basidiomycota</taxon>
        <taxon>Agaricomycotina</taxon>
        <taxon>Agaricomycetes</taxon>
        <taxon>Agaricomycetidae</taxon>
        <taxon>Agaricales</taxon>
        <taxon>Agaricineae</taxon>
        <taxon>Psathyrellaceae</taxon>
        <taxon>Ephemerocybe</taxon>
    </lineage>
</organism>
<evidence type="ECO:0000313" key="2">
    <source>
        <dbReference type="Proteomes" id="UP000521943"/>
    </source>
</evidence>
<reference evidence="1 2" key="1">
    <citation type="submission" date="2020-07" db="EMBL/GenBank/DDBJ databases">
        <title>Comparative genomics of pyrophilous fungi reveals a link between fire events and developmental genes.</title>
        <authorList>
            <consortium name="DOE Joint Genome Institute"/>
            <person name="Steindorff A.S."/>
            <person name="Carver A."/>
            <person name="Calhoun S."/>
            <person name="Stillman K."/>
            <person name="Liu H."/>
            <person name="Lipzen A."/>
            <person name="Pangilinan J."/>
            <person name="Labutti K."/>
            <person name="Bruns T.D."/>
            <person name="Grigoriev I.V."/>
        </authorList>
    </citation>
    <scope>NUCLEOTIDE SEQUENCE [LARGE SCALE GENOMIC DNA]</scope>
    <source>
        <strain evidence="1 2">CBS 144469</strain>
    </source>
</reference>
<comment type="caution">
    <text evidence="1">The sequence shown here is derived from an EMBL/GenBank/DDBJ whole genome shotgun (WGS) entry which is preliminary data.</text>
</comment>
<proteinExistence type="predicted"/>
<dbReference type="EMBL" id="JACGCI010000138">
    <property type="protein sequence ID" value="KAF6743679.1"/>
    <property type="molecule type" value="Genomic_DNA"/>
</dbReference>
<accession>A0A8H6HAW4</accession>